<dbReference type="InterPro" id="IPR002725">
    <property type="entry name" value="YgjP-like_metallopeptidase"/>
</dbReference>
<dbReference type="EMBL" id="AP019697">
    <property type="protein sequence ID" value="BBK25349.1"/>
    <property type="molecule type" value="Genomic_DNA"/>
</dbReference>
<dbReference type="Gene3D" id="3.30.2010.10">
    <property type="entry name" value="Metalloproteases ('zincins'), catalytic domain"/>
    <property type="match status" value="1"/>
</dbReference>
<dbReference type="PANTHER" id="PTHR30399">
    <property type="entry name" value="UNCHARACTERIZED PROTEIN YGJP"/>
    <property type="match status" value="1"/>
</dbReference>
<keyword evidence="2" id="KW-0378">Hydrolase</keyword>
<dbReference type="AlphaFoldDB" id="A0A8D4UUV7"/>
<gene>
    <name evidence="2" type="ORF">Dia5BBH33_12840</name>
</gene>
<dbReference type="CDD" id="cd07344">
    <property type="entry name" value="M48_yhfN_like"/>
    <property type="match status" value="1"/>
</dbReference>
<dbReference type="GO" id="GO:0016787">
    <property type="term" value="F:hydrolase activity"/>
    <property type="evidence" value="ECO:0007669"/>
    <property type="project" value="UniProtKB-KW"/>
</dbReference>
<dbReference type="PANTHER" id="PTHR30399:SF1">
    <property type="entry name" value="UTP PYROPHOSPHATASE"/>
    <property type="match status" value="1"/>
</dbReference>
<name>A0A8D4UUV7_9FIRM</name>
<dbReference type="RefSeq" id="WP_022381540.1">
    <property type="nucleotide sequence ID" value="NZ_AP019697.1"/>
</dbReference>
<evidence type="ECO:0000313" key="2">
    <source>
        <dbReference type="EMBL" id="BBK25349.1"/>
    </source>
</evidence>
<dbReference type="OrthoDB" id="9811177at2"/>
<sequence length="224" mass="25962">MYIEGVGEVEVIRKRISRMYIHVGRGRHVFVTAPRTCSEDLIRRFLTEKKDWILATLEKTPEAVEYEYTDGEEHILLGKKVTLHVAGGASNACTLNGRDVMITVRSSRTSVRKIYEEWSRDMLRRIVVMYIKKWAETMGVFPGDITIRKMKGRWGSCNVKTGELCFALDLITKDGACIEGVVVHELNHLLEKGHTRRFHDLMAHWVPDYKERQKILSRSPREFI</sequence>
<dbReference type="KEGG" id="dho:Dia5BBH33_12840"/>
<feature type="domain" description="YgjP-like metallopeptidase" evidence="1">
    <location>
        <begin position="18"/>
        <end position="218"/>
    </location>
</feature>
<keyword evidence="3" id="KW-1185">Reference proteome</keyword>
<proteinExistence type="predicted"/>
<dbReference type="Proteomes" id="UP000320585">
    <property type="component" value="Chromosome"/>
</dbReference>
<protein>
    <submittedName>
        <fullName evidence="2">Metal-dependent hydrolase</fullName>
    </submittedName>
</protein>
<evidence type="ECO:0000313" key="3">
    <source>
        <dbReference type="Proteomes" id="UP000320585"/>
    </source>
</evidence>
<dbReference type="InterPro" id="IPR053136">
    <property type="entry name" value="UTP_pyrophosphatase-like"/>
</dbReference>
<dbReference type="Pfam" id="PF01863">
    <property type="entry name" value="YgjP-like"/>
    <property type="match status" value="1"/>
</dbReference>
<reference evidence="3" key="1">
    <citation type="submission" date="2019-05" db="EMBL/GenBank/DDBJ databases">
        <title>Complete genome sequencing of Dialister sp. strain 5BBH33.</title>
        <authorList>
            <person name="Sakamoto M."/>
            <person name="Murakami T."/>
            <person name="Mori H."/>
        </authorList>
    </citation>
    <scope>NUCLEOTIDE SEQUENCE [LARGE SCALE GENOMIC DNA]</scope>
    <source>
        <strain evidence="3">5BBH33</strain>
    </source>
</reference>
<evidence type="ECO:0000259" key="1">
    <source>
        <dbReference type="Pfam" id="PF01863"/>
    </source>
</evidence>
<dbReference type="GeneID" id="92716511"/>
<accession>A0A8D4UUV7</accession>
<organism evidence="2 3">
    <name type="scientific">Dialister hominis</name>
    <dbReference type="NCBI Taxonomy" id="2582419"/>
    <lineage>
        <taxon>Bacteria</taxon>
        <taxon>Bacillati</taxon>
        <taxon>Bacillota</taxon>
        <taxon>Negativicutes</taxon>
        <taxon>Veillonellales</taxon>
        <taxon>Veillonellaceae</taxon>
        <taxon>Dialister</taxon>
    </lineage>
</organism>